<dbReference type="GO" id="GO:0005875">
    <property type="term" value="C:microtubule associated complex"/>
    <property type="evidence" value="ECO:0007669"/>
    <property type="project" value="TreeGrafter"/>
</dbReference>
<feature type="non-terminal residue" evidence="4">
    <location>
        <position position="1"/>
    </location>
</feature>
<dbReference type="Pfam" id="PF25281">
    <property type="entry name" value="MBL_MAP1B"/>
    <property type="match status" value="1"/>
</dbReference>
<feature type="compositionally biased region" description="Basic and acidic residues" evidence="1">
    <location>
        <begin position="1498"/>
        <end position="1508"/>
    </location>
</feature>
<evidence type="ECO:0000259" key="3">
    <source>
        <dbReference type="Pfam" id="PF25281"/>
    </source>
</evidence>
<dbReference type="GO" id="GO:0030425">
    <property type="term" value="C:dendrite"/>
    <property type="evidence" value="ECO:0007669"/>
    <property type="project" value="TreeGrafter"/>
</dbReference>
<feature type="compositionally biased region" description="Polar residues" evidence="1">
    <location>
        <begin position="1509"/>
        <end position="1521"/>
    </location>
</feature>
<feature type="domain" description="Microtubule-associated protein 1A/B/S-like MBL-like" evidence="3">
    <location>
        <begin position="116"/>
        <end position="379"/>
    </location>
</feature>
<feature type="compositionally biased region" description="Basic and acidic residues" evidence="1">
    <location>
        <begin position="1851"/>
        <end position="1861"/>
    </location>
</feature>
<sequence>MRNLLSSFTRHRHIIHAGYTFSGNGSWILQDGTFSVSDFAEAFQEHDVQRVLRAYPDTVSMDIHCDASAGLWNVLPNKSYAKTCKIRINPVDVLESSSDRIKAFIDYLAPMLNPASLNDLLESSDVVGNIRFSHPTLYVFPGGQGDAALFGINGFNMLVDGGFNRKACFWNFARHLDRLDAVLMTRINNSNIQGISSVIERKSNSHVYPGIGHFFCNIPERRAISSPEENKDKDSLVIDLFDKGQKIISNLKSISLKPQMCYRDVEPMNLYHKVGHGTLDMYVISPGKDSREVKEFMQKWTSNDQKLFAAKDTKDFQFPIQNLVSICALLVWQPANPEETITRILFPGSTPDYKIMEGLEKIKHLEFMKYPMCTAKKLVPSISTAAITKKVLKSAINEKSIPEPILPSKTTKTEKDDQVIDNKVKNILDNKTKESKLIEDEAVEKRIPTKAKPKKILPKKSDSLDGTENKDKDDETSEVPINANNINEAEKKDETDVTVKPKKLDQKSKVDTKATIKSRIDSKPPKSMDKKIIKRDSSEKKEIGKQSPTTTPKKTSSDPKLTNGVAKDKEIKQKTISKIMKSSPSSTPAKSTKEANNRKVLESKQRAKTIKREVVKSIDKKEEKVERKPVSHRSKGISPSRRPPDSPKKSIKPKTEKDNIIRKAKLDRGGTTDSSLVSTPSADDATSNQKIVDVSVIEDVEKQRELDDLKEEQEAVREIEEVFQREEKSKKKEISTDHRQVATQDSTTEVDEDDEYLIIEKEEVEQYTEDSINEQENSMTKEEEMQKHQRDSEESEKKRKSSLQITEEELEVKDEPKDEAEQDEINEQEQDDVDDVQPDSIEEVATGDAAILPAMEEGIKEEVQEIITSAKEIAKLKSESKEEVAKTEEISSPTPEEKLSSTKKSSETKDDLDPAQLAKDGEIQNLPESQPFSTTIESGATTAPTLPEDERIPLDEIKEDLVVEEKYIKEETKEAKEPQVAAPSILQKTYEPLERPVPTKMQFDTTQPHLRDIVKTPDEVADLPVHEEADIETYDASDEAKDDEKISEKADKEEAKEELTGDATDMKKVDKIPNGSVVNIEKNEQILHLQESEKEHEEHVEIEEHEHAPSKVKDEKLTIEKKAEVTEFKEKVSTTAEKIEYAVEDLGTSFENTLKDVTLKDDSKAQAEKLKEVVIDEQQSSEKRDDLSDDDNKKSGDAKEEAIPSETKATNLVDEVKEVCDTIISKIESLVEPDHADQEFKEVFDYSHPYGLKTFPTELRETHITTVDSPVTEKDKLLDLKVLDKLPEVIDEENDDLSTKSVISPFHPDDFKYASFEREDSNLKDIKEEEEEDRSSPPSNEQIAPRKESVEVSEITNKDTITALSEQPPRAVSPREEEVLKIVANVAEVLKSEKDISEIIPDFSEEELERKLRGSSPRLDDETGTVQRMLVTASSEDGGEEIEICPEGSIRFSQTCTPEVLSGTATPDPKECDVKSESEIKSDLESVDLYKKENMEIDLEKQLDKETSDASTPEAKTSTSSIEEKEKHELPEKAQINGTEKEKVFESVSNKFTTQPSSRKESVVSDFVDDVTERRESAFSAFSDKDITKDESSMDDSRPPSAVSQDLKTEKDEKDPTIQIKSADVIDVEKPISSEQLPEEKSENLKSKESPTLSDLKVEVSDERRESASSHVSDKSGTEISRPDSIISHFSDKSEPELKEKLGSSPDSITSIDKAMVAMESTNLTLGGTAIHIQNEITKTNISRQDSADIDKSEENDTLRSSSATSQNIESMEEASKKSIIQILKCEPSDTDTKKDIASSCQEDLKKSIDKVDQESLKGSDSPPTCEKKPADAISVEHKDDSRPPSAVSHASEKAQDKLPESRPLSATSIKADEEPKESPHDSRTSSRAGPTIDEETDRPKSALSDKADKESLKGSDTPPISEKKIEDAILVEHKDDSRPPSAVSHASEKAQDKLAESRPLSATSIKADEEPKESPHDSRTSSRADPTIDEETDRPKSALSDKADKESLKGSDSPPISEKKMEDAISVEQKDDSRPPSAVSHASEKAQAKLPESRPLSATSIKADEELKEVPHDSRASSRADPTIDEETDRPKSALSDKADKESLKGSDTPPISEKKIEDAILVEHKDDSRPPSAVSHASEKAQDKLAESRPLSATSIKADEEPKESLHDSRTSSRADPTIDEETDRPKSALSDKADKESLKGSDSPPISEKKMEDAI</sequence>
<feature type="compositionally biased region" description="Basic and acidic residues" evidence="1">
    <location>
        <begin position="1522"/>
        <end position="1532"/>
    </location>
</feature>
<dbReference type="GO" id="GO:0031114">
    <property type="term" value="P:regulation of microtubule depolymerization"/>
    <property type="evidence" value="ECO:0007669"/>
    <property type="project" value="TreeGrafter"/>
</dbReference>
<feature type="compositionally biased region" description="Basic and acidic residues" evidence="1">
    <location>
        <begin position="2090"/>
        <end position="2106"/>
    </location>
</feature>
<feature type="compositionally biased region" description="Basic and acidic residues" evidence="1">
    <location>
        <begin position="779"/>
        <end position="797"/>
    </location>
</feature>
<feature type="compositionally biased region" description="Basic and acidic residues" evidence="1">
    <location>
        <begin position="948"/>
        <end position="957"/>
    </location>
</feature>
<dbReference type="Proteomes" id="UP001151699">
    <property type="component" value="Unassembled WGS sequence"/>
</dbReference>
<feature type="compositionally biased region" description="Basic and acidic residues" evidence="1">
    <location>
        <begin position="1009"/>
        <end position="1028"/>
    </location>
</feature>
<feature type="compositionally biased region" description="Polar residues" evidence="1">
    <location>
        <begin position="671"/>
        <end position="690"/>
    </location>
</feature>
<dbReference type="InterPro" id="IPR026074">
    <property type="entry name" value="MAP1"/>
</dbReference>
<evidence type="ECO:0000256" key="1">
    <source>
        <dbReference type="SAM" id="MobiDB-lite"/>
    </source>
</evidence>
<dbReference type="GO" id="GO:0000226">
    <property type="term" value="P:microtubule cytoskeleton organization"/>
    <property type="evidence" value="ECO:0007669"/>
    <property type="project" value="InterPro"/>
</dbReference>
<feature type="domain" description="Microtubule-associated protein 1B/S N-terminal" evidence="2">
    <location>
        <begin position="2"/>
        <end position="109"/>
    </location>
</feature>
<feature type="compositionally biased region" description="Basic and acidic residues" evidence="1">
    <location>
        <begin position="1746"/>
        <end position="1758"/>
    </location>
</feature>
<comment type="caution">
    <text evidence="4">The sequence shown here is derived from an EMBL/GenBank/DDBJ whole genome shotgun (WGS) entry which is preliminary data.</text>
</comment>
<dbReference type="GO" id="GO:0043025">
    <property type="term" value="C:neuronal cell body"/>
    <property type="evidence" value="ECO:0007669"/>
    <property type="project" value="TreeGrafter"/>
</dbReference>
<feature type="compositionally biased region" description="Polar residues" evidence="1">
    <location>
        <begin position="1354"/>
        <end position="1365"/>
    </location>
</feature>
<feature type="compositionally biased region" description="Acidic residues" evidence="1">
    <location>
        <begin position="806"/>
        <end position="842"/>
    </location>
</feature>
<feature type="compositionally biased region" description="Basic and acidic residues" evidence="1">
    <location>
        <begin position="722"/>
        <end position="740"/>
    </location>
</feature>
<dbReference type="GO" id="GO:0007409">
    <property type="term" value="P:axonogenesis"/>
    <property type="evidence" value="ECO:0007669"/>
    <property type="project" value="TreeGrafter"/>
</dbReference>
<reference evidence="4" key="1">
    <citation type="submission" date="2022-07" db="EMBL/GenBank/DDBJ databases">
        <authorList>
            <person name="Trinca V."/>
            <person name="Uliana J.V.C."/>
            <person name="Torres T.T."/>
            <person name="Ward R.J."/>
            <person name="Monesi N."/>
        </authorList>
    </citation>
    <scope>NUCLEOTIDE SEQUENCE</scope>
    <source>
        <strain evidence="4">HSMRA1968</strain>
        <tissue evidence="4">Whole embryos</tissue>
    </source>
</reference>
<organism evidence="4 5">
    <name type="scientific">Pseudolycoriella hygida</name>
    <dbReference type="NCBI Taxonomy" id="35572"/>
    <lineage>
        <taxon>Eukaryota</taxon>
        <taxon>Metazoa</taxon>
        <taxon>Ecdysozoa</taxon>
        <taxon>Arthropoda</taxon>
        <taxon>Hexapoda</taxon>
        <taxon>Insecta</taxon>
        <taxon>Pterygota</taxon>
        <taxon>Neoptera</taxon>
        <taxon>Endopterygota</taxon>
        <taxon>Diptera</taxon>
        <taxon>Nematocera</taxon>
        <taxon>Sciaroidea</taxon>
        <taxon>Sciaridae</taxon>
        <taxon>Pseudolycoriella</taxon>
    </lineage>
</organism>
<dbReference type="InterPro" id="IPR056617">
    <property type="entry name" value="MAP1B/S_N"/>
</dbReference>
<name>A0A9Q0MPZ0_9DIPT</name>
<dbReference type="PANTHER" id="PTHR13843:SF12">
    <property type="entry name" value="ATPASE F1_V1_A1 COMPLEX ALPHA_BETA SUBUNIT NUCLEOTIDE-BINDING DOMAIN-CONTAINING PROTEIN"/>
    <property type="match status" value="1"/>
</dbReference>
<feature type="compositionally biased region" description="Basic and acidic residues" evidence="1">
    <location>
        <begin position="1690"/>
        <end position="1702"/>
    </location>
</feature>
<feature type="compositionally biased region" description="Basic and acidic residues" evidence="1">
    <location>
        <begin position="1468"/>
        <end position="1479"/>
    </location>
</feature>
<evidence type="ECO:0000313" key="5">
    <source>
        <dbReference type="Proteomes" id="UP001151699"/>
    </source>
</evidence>
<feature type="compositionally biased region" description="Basic and acidic residues" evidence="1">
    <location>
        <begin position="1607"/>
        <end position="1616"/>
    </location>
</feature>
<feature type="compositionally biased region" description="Basic residues" evidence="1">
    <location>
        <begin position="449"/>
        <end position="458"/>
    </location>
</feature>
<dbReference type="PANTHER" id="PTHR13843">
    <property type="entry name" value="MICROTUBULE-ASSOCIATED PROTEIN"/>
    <property type="match status" value="1"/>
</dbReference>
<feature type="compositionally biased region" description="Acidic residues" evidence="1">
    <location>
        <begin position="748"/>
        <end position="773"/>
    </location>
</feature>
<feature type="region of interest" description="Disordered" evidence="1">
    <location>
        <begin position="972"/>
        <end position="1068"/>
    </location>
</feature>
<accession>A0A9Q0MPZ0</accession>
<feature type="compositionally biased region" description="Polar residues" evidence="1">
    <location>
        <begin position="926"/>
        <end position="944"/>
    </location>
</feature>
<feature type="compositionally biased region" description="Basic and acidic residues" evidence="1">
    <location>
        <begin position="2159"/>
        <end position="2175"/>
    </location>
</feature>
<feature type="compositionally biased region" description="Basic and acidic residues" evidence="1">
    <location>
        <begin position="2186"/>
        <end position="2202"/>
    </location>
</feature>
<evidence type="ECO:0000259" key="2">
    <source>
        <dbReference type="Pfam" id="PF23415"/>
    </source>
</evidence>
<feature type="compositionally biased region" description="Basic and acidic residues" evidence="1">
    <location>
        <begin position="2114"/>
        <end position="2131"/>
    </location>
</feature>
<feature type="region of interest" description="Disordered" evidence="1">
    <location>
        <begin position="1735"/>
        <end position="2218"/>
    </location>
</feature>
<feature type="region of interest" description="Disordered" evidence="1">
    <location>
        <begin position="1170"/>
        <end position="1211"/>
    </location>
</feature>
<feature type="compositionally biased region" description="Polar residues" evidence="1">
    <location>
        <begin position="1735"/>
        <end position="1745"/>
    </location>
</feature>
<feature type="compositionally biased region" description="Basic and acidic residues" evidence="1">
    <location>
        <begin position="1994"/>
        <end position="2010"/>
    </location>
</feature>
<feature type="compositionally biased region" description="Basic and acidic residues" evidence="1">
    <location>
        <begin position="2018"/>
        <end position="2035"/>
    </location>
</feature>
<feature type="compositionally biased region" description="Basic and acidic residues" evidence="1">
    <location>
        <begin position="1656"/>
        <end position="1677"/>
    </location>
</feature>
<feature type="compositionally biased region" description="Basic and acidic residues" evidence="1">
    <location>
        <begin position="1038"/>
        <end position="1068"/>
    </location>
</feature>
<feature type="compositionally biased region" description="Low complexity" evidence="1">
    <location>
        <begin position="581"/>
        <end position="590"/>
    </location>
</feature>
<dbReference type="GO" id="GO:0003779">
    <property type="term" value="F:actin binding"/>
    <property type="evidence" value="ECO:0007669"/>
    <property type="project" value="TreeGrafter"/>
</dbReference>
<feature type="compositionally biased region" description="Basic and acidic residues" evidence="1">
    <location>
        <begin position="1627"/>
        <end position="1649"/>
    </location>
</feature>
<proteinExistence type="predicted"/>
<protein>
    <submittedName>
        <fullName evidence="4">Microtubule-associated protein futsch</fullName>
    </submittedName>
</protein>
<feature type="region of interest" description="Disordered" evidence="1">
    <location>
        <begin position="1313"/>
        <end position="1375"/>
    </location>
</feature>
<feature type="compositionally biased region" description="Low complexity" evidence="1">
    <location>
        <begin position="547"/>
        <end position="562"/>
    </location>
</feature>
<feature type="region of interest" description="Disordered" evidence="1">
    <location>
        <begin position="449"/>
        <end position="692"/>
    </location>
</feature>
<feature type="compositionally biased region" description="Basic and acidic residues" evidence="1">
    <location>
        <begin position="1922"/>
        <end position="1939"/>
    </location>
</feature>
<feature type="compositionally biased region" description="Basic and acidic residues" evidence="1">
    <location>
        <begin position="1787"/>
        <end position="1818"/>
    </location>
</feature>
<feature type="compositionally biased region" description="Basic and acidic residues" evidence="1">
    <location>
        <begin position="1967"/>
        <end position="1983"/>
    </location>
</feature>
<feature type="compositionally biased region" description="Basic and acidic residues" evidence="1">
    <location>
        <begin position="874"/>
        <end position="912"/>
    </location>
</feature>
<feature type="region of interest" description="Disordered" evidence="1">
    <location>
        <begin position="1460"/>
        <end position="1479"/>
    </location>
</feature>
<keyword evidence="5" id="KW-1185">Reference proteome</keyword>
<feature type="region of interest" description="Disordered" evidence="1">
    <location>
        <begin position="874"/>
        <end position="957"/>
    </location>
</feature>
<dbReference type="GO" id="GO:0005874">
    <property type="term" value="C:microtubule"/>
    <property type="evidence" value="ECO:0007669"/>
    <property type="project" value="InterPro"/>
</dbReference>
<dbReference type="Pfam" id="PF23415">
    <property type="entry name" value="MAPB1_N"/>
    <property type="match status" value="1"/>
</dbReference>
<dbReference type="GO" id="GO:0016358">
    <property type="term" value="P:dendrite development"/>
    <property type="evidence" value="ECO:0007669"/>
    <property type="project" value="TreeGrafter"/>
</dbReference>
<feature type="compositionally biased region" description="Basic and acidic residues" evidence="1">
    <location>
        <begin position="1947"/>
        <end position="1957"/>
    </location>
</feature>
<feature type="compositionally biased region" description="Basic and acidic residues" evidence="1">
    <location>
        <begin position="1313"/>
        <end position="1327"/>
    </location>
</feature>
<gene>
    <name evidence="4" type="primary">futsch_4</name>
    <name evidence="4" type="ORF">Bhyg_17388</name>
</gene>
<dbReference type="GO" id="GO:0045202">
    <property type="term" value="C:synapse"/>
    <property type="evidence" value="ECO:0007669"/>
    <property type="project" value="TreeGrafter"/>
</dbReference>
<dbReference type="OrthoDB" id="5371837at2759"/>
<feature type="compositionally biased region" description="Basic and acidic residues" evidence="1">
    <location>
        <begin position="488"/>
        <end position="544"/>
    </location>
</feature>
<dbReference type="GO" id="GO:0005829">
    <property type="term" value="C:cytosol"/>
    <property type="evidence" value="ECO:0007669"/>
    <property type="project" value="TreeGrafter"/>
</dbReference>
<feature type="compositionally biased region" description="Basic and acidic residues" evidence="1">
    <location>
        <begin position="1578"/>
        <end position="1598"/>
    </location>
</feature>
<feature type="compositionally biased region" description="Basic and acidic residues" evidence="1">
    <location>
        <begin position="591"/>
        <end position="629"/>
    </location>
</feature>
<dbReference type="InterPro" id="IPR057480">
    <property type="entry name" value="MAP1A/B/S-like_MBL"/>
</dbReference>
<feature type="region of interest" description="Disordered" evidence="1">
    <location>
        <begin position="1498"/>
        <end position="1542"/>
    </location>
</feature>
<feature type="compositionally biased region" description="Basic and acidic residues" evidence="1">
    <location>
        <begin position="1826"/>
        <end position="1843"/>
    </location>
</feature>
<feature type="compositionally biased region" description="Polar residues" evidence="1">
    <location>
        <begin position="1759"/>
        <end position="1770"/>
    </location>
</feature>
<feature type="compositionally biased region" description="Basic and acidic residues" evidence="1">
    <location>
        <begin position="1871"/>
        <end position="1885"/>
    </location>
</feature>
<feature type="compositionally biased region" description="Basic and acidic residues" evidence="1">
    <location>
        <begin position="2139"/>
        <end position="2149"/>
    </location>
</feature>
<feature type="compositionally biased region" description="Basic and acidic residues" evidence="1">
    <location>
        <begin position="459"/>
        <end position="473"/>
    </location>
</feature>
<feature type="compositionally biased region" description="Basic and acidic residues" evidence="1">
    <location>
        <begin position="1170"/>
        <end position="1202"/>
    </location>
</feature>
<dbReference type="GO" id="GO:0008017">
    <property type="term" value="F:microtubule binding"/>
    <property type="evidence" value="ECO:0007669"/>
    <property type="project" value="InterPro"/>
</dbReference>
<feature type="compositionally biased region" description="Basic and acidic residues" evidence="1">
    <location>
        <begin position="2063"/>
        <end position="2079"/>
    </location>
</feature>
<feature type="compositionally biased region" description="Basic and acidic residues" evidence="1">
    <location>
        <begin position="642"/>
        <end position="670"/>
    </location>
</feature>
<evidence type="ECO:0000313" key="4">
    <source>
        <dbReference type="EMBL" id="KAJ6633810.1"/>
    </source>
</evidence>
<dbReference type="EMBL" id="WJQU01001667">
    <property type="protein sequence ID" value="KAJ6633810.1"/>
    <property type="molecule type" value="Genomic_DNA"/>
</dbReference>
<feature type="region of interest" description="Disordered" evidence="1">
    <location>
        <begin position="1091"/>
        <end position="1115"/>
    </location>
</feature>
<feature type="region of interest" description="Disordered" evidence="1">
    <location>
        <begin position="1578"/>
        <end position="1708"/>
    </location>
</feature>
<feature type="compositionally biased region" description="Basic and acidic residues" evidence="1">
    <location>
        <begin position="1898"/>
        <end position="1914"/>
    </location>
</feature>
<feature type="region of interest" description="Disordered" evidence="1">
    <location>
        <begin position="722"/>
        <end position="856"/>
    </location>
</feature>